<dbReference type="SUPFAM" id="SSF55718">
    <property type="entry name" value="SCP-like"/>
    <property type="match status" value="1"/>
</dbReference>
<dbReference type="Proteomes" id="UP000578686">
    <property type="component" value="Unassembled WGS sequence"/>
</dbReference>
<evidence type="ECO:0000256" key="4">
    <source>
        <dbReference type="HAMAP-Rule" id="MF_01812"/>
    </source>
</evidence>
<evidence type="ECO:0000313" key="6">
    <source>
        <dbReference type="EMBL" id="NJQ07208.1"/>
    </source>
</evidence>
<dbReference type="AlphaFoldDB" id="A0A7X6D3A1"/>
<proteinExistence type="inferred from homology"/>
<dbReference type="InterPro" id="IPR051554">
    <property type="entry name" value="Acetyltransferase_Eis"/>
</dbReference>
<dbReference type="SUPFAM" id="SSF55729">
    <property type="entry name" value="Acyl-CoA N-acyltransferases (Nat)"/>
    <property type="match status" value="1"/>
</dbReference>
<dbReference type="Pfam" id="PF17668">
    <property type="entry name" value="Acetyltransf_17"/>
    <property type="match status" value="1"/>
</dbReference>
<dbReference type="InterPro" id="IPR016181">
    <property type="entry name" value="Acyl_CoA_acyltransferase"/>
</dbReference>
<dbReference type="PANTHER" id="PTHR37817:SF1">
    <property type="entry name" value="N-ACETYLTRANSFERASE EIS"/>
    <property type="match status" value="1"/>
</dbReference>
<evidence type="ECO:0000259" key="5">
    <source>
        <dbReference type="PROSITE" id="PS51186"/>
    </source>
</evidence>
<keyword evidence="3 4" id="KW-0012">Acyltransferase</keyword>
<name>A0A7X6D3A1_9ACTN</name>
<dbReference type="PROSITE" id="PS51186">
    <property type="entry name" value="GNAT"/>
    <property type="match status" value="1"/>
</dbReference>
<keyword evidence="2 4" id="KW-0808">Transferase</keyword>
<comment type="caution">
    <text evidence="6">The sequence shown here is derived from an EMBL/GenBank/DDBJ whole genome shotgun (WGS) entry which is preliminary data.</text>
</comment>
<evidence type="ECO:0000256" key="1">
    <source>
        <dbReference type="ARBA" id="ARBA00009213"/>
    </source>
</evidence>
<keyword evidence="7" id="KW-1185">Reference proteome</keyword>
<feature type="active site" description="Proton donor" evidence="4">
    <location>
        <position position="126"/>
    </location>
</feature>
<comment type="caution">
    <text evidence="4">Lacks conserved residue(s) required for the propagation of feature annotation.</text>
</comment>
<dbReference type="InterPro" id="IPR022902">
    <property type="entry name" value="NAcTrfase_Eis"/>
</dbReference>
<dbReference type="HAMAP" id="MF_01812">
    <property type="entry name" value="Eis"/>
    <property type="match status" value="1"/>
</dbReference>
<dbReference type="RefSeq" id="WP_167972017.1">
    <property type="nucleotide sequence ID" value="NZ_BHZG01000074.1"/>
</dbReference>
<dbReference type="GO" id="GO:0034069">
    <property type="term" value="F:aminoglycoside N-acetyltransferase activity"/>
    <property type="evidence" value="ECO:0007669"/>
    <property type="project" value="TreeGrafter"/>
</dbReference>
<protein>
    <submittedName>
        <fullName evidence="6">GNAT family N-acetyltransferase</fullName>
    </submittedName>
</protein>
<organism evidence="6 7">
    <name type="scientific">Streptomyces lonarensis</name>
    <dbReference type="NCBI Taxonomy" id="700599"/>
    <lineage>
        <taxon>Bacteria</taxon>
        <taxon>Bacillati</taxon>
        <taxon>Actinomycetota</taxon>
        <taxon>Actinomycetes</taxon>
        <taxon>Kitasatosporales</taxon>
        <taxon>Streptomycetaceae</taxon>
        <taxon>Streptomyces</taxon>
    </lineage>
</organism>
<dbReference type="EMBL" id="JAAVJD010000139">
    <property type="protein sequence ID" value="NJQ07208.1"/>
    <property type="molecule type" value="Genomic_DNA"/>
</dbReference>
<dbReference type="NCBIfam" id="NF002367">
    <property type="entry name" value="PRK01346.1-4"/>
    <property type="match status" value="1"/>
</dbReference>
<dbReference type="InterPro" id="IPR025559">
    <property type="entry name" value="Eis_dom"/>
</dbReference>
<dbReference type="Pfam" id="PF13527">
    <property type="entry name" value="Acetyltransf_9"/>
    <property type="match status" value="1"/>
</dbReference>
<reference evidence="6 7" key="1">
    <citation type="submission" date="2020-03" db="EMBL/GenBank/DDBJ databases">
        <title>Draft genome of Streptomyces sp. ventii, isolated from the Axial Seamount in the Pacific Ocean, and resequencing of the two type strains Streptomyces lonarensis strain NCL 716 and Streptomyces bohaiensis strain 11A07.</title>
        <authorList>
            <person name="Loughran R.M."/>
            <person name="Pfannmuller K.M."/>
            <person name="Wasson B.J."/>
            <person name="Deadmond M.C."/>
            <person name="Paddock B.E."/>
            <person name="Koyack M.J."/>
            <person name="Gallegos D.A."/>
            <person name="Mitchell E.A."/>
            <person name="Ushijima B."/>
            <person name="Saw J.H."/>
            <person name="Mcphail K.L."/>
            <person name="Videau P."/>
        </authorList>
    </citation>
    <scope>NUCLEOTIDE SEQUENCE [LARGE SCALE GENOMIC DNA]</scope>
    <source>
        <strain evidence="6 7">NCL716</strain>
    </source>
</reference>
<dbReference type="Gene3D" id="3.30.1050.10">
    <property type="entry name" value="SCP2 sterol-binding domain"/>
    <property type="match status" value="1"/>
</dbReference>
<feature type="domain" description="N-acetyltransferase" evidence="5">
    <location>
        <begin position="3"/>
        <end position="158"/>
    </location>
</feature>
<dbReference type="InterPro" id="IPR036527">
    <property type="entry name" value="SCP2_sterol-bd_dom_sf"/>
</dbReference>
<evidence type="ECO:0000256" key="2">
    <source>
        <dbReference type="ARBA" id="ARBA00022679"/>
    </source>
</evidence>
<feature type="active site" description="Proton acceptor; via carboxylate" evidence="4">
    <location>
        <position position="415"/>
    </location>
</feature>
<gene>
    <name evidence="6" type="ORF">HCN56_16850</name>
</gene>
<dbReference type="Gene3D" id="3.40.630.30">
    <property type="match status" value="2"/>
</dbReference>
<comment type="similarity">
    <text evidence="1 4">Belongs to the acetyltransferase Eis family.</text>
</comment>
<dbReference type="InterPro" id="IPR000182">
    <property type="entry name" value="GNAT_dom"/>
</dbReference>
<dbReference type="GO" id="GO:0030649">
    <property type="term" value="P:aminoglycoside antibiotic catabolic process"/>
    <property type="evidence" value="ECO:0007669"/>
    <property type="project" value="TreeGrafter"/>
</dbReference>
<evidence type="ECO:0000313" key="7">
    <source>
        <dbReference type="Proteomes" id="UP000578686"/>
    </source>
</evidence>
<dbReference type="Pfam" id="PF13530">
    <property type="entry name" value="SCP2_2"/>
    <property type="match status" value="1"/>
</dbReference>
<comment type="subunit">
    <text evidence="4">Homohexamer; trimer of dimers.</text>
</comment>
<feature type="binding site" evidence="4">
    <location>
        <begin position="85"/>
        <end position="87"/>
    </location>
    <ligand>
        <name>acetyl-CoA</name>
        <dbReference type="ChEBI" id="CHEBI:57288"/>
    </ligand>
</feature>
<evidence type="ECO:0000256" key="3">
    <source>
        <dbReference type="ARBA" id="ARBA00023315"/>
    </source>
</evidence>
<feature type="binding site" evidence="4">
    <location>
        <begin position="93"/>
        <end position="98"/>
    </location>
    <ligand>
        <name>acetyl-CoA</name>
        <dbReference type="ChEBI" id="CHEBI:57288"/>
    </ligand>
</feature>
<dbReference type="PANTHER" id="PTHR37817">
    <property type="entry name" value="N-ACETYLTRANSFERASE EIS"/>
    <property type="match status" value="1"/>
</dbReference>
<dbReference type="InterPro" id="IPR041380">
    <property type="entry name" value="Acetyltransf_17"/>
</dbReference>
<accession>A0A7X6D3A1</accession>
<sequence>MDLQIRTSTDAGFDTEEWLHGVTRGFLRAPRMSAAEVSEWLTRSDPGRLRGAFTDGRCVATYRSFDQRLTVPGGTDVPAHAVTGVTVSPGHRRRGLLTRMMTADLAEAKEGGEMLSTLVAAEHGIYGRFGYGPAGASAAYTVERAEAGLAANWTLPAEEGVLDFYVDGSLVRTEGPELFERFRLLHPGAVDRPARWWSVATGEVPRDPAWREPWFVVHRDADGTLQGMASFTTDRQWDRGVPDGTATVHWLVATTPTAERALWRSVLSMDWVRRLKADQLPPDALLPELLPNPRAARVTETNDFLWLRPLDVPAMLRSRGYAVEGELVLEVTDPLGLAAGRFLLTAGPDGADCATTTRAADLTLDASALGTLYLGDRPASRLLTLGRLAEETPGAAHRADLLLGTHRRAWTPDVF</sequence>